<feature type="transmembrane region" description="Helical" evidence="3">
    <location>
        <begin position="143"/>
        <end position="162"/>
    </location>
</feature>
<keyword evidence="3" id="KW-0472">Membrane</keyword>
<evidence type="ECO:0000256" key="3">
    <source>
        <dbReference type="SAM" id="Phobius"/>
    </source>
</evidence>
<dbReference type="GO" id="GO:0016020">
    <property type="term" value="C:membrane"/>
    <property type="evidence" value="ECO:0007669"/>
    <property type="project" value="UniProtKB-SubCell"/>
</dbReference>
<keyword evidence="5" id="KW-0645">Protease</keyword>
<keyword evidence="6" id="KW-1185">Reference proteome</keyword>
<dbReference type="Proteomes" id="UP000188181">
    <property type="component" value="Chromosome"/>
</dbReference>
<dbReference type="KEGG" id="pbas:SMSP2_02309"/>
<keyword evidence="3" id="KW-0812">Transmembrane</keyword>
<feature type="transmembrane region" description="Helical" evidence="3">
    <location>
        <begin position="9"/>
        <end position="29"/>
    </location>
</feature>
<accession>A0A1Q2MGW8</accession>
<feature type="transmembrane region" description="Helical" evidence="3">
    <location>
        <begin position="183"/>
        <end position="201"/>
    </location>
</feature>
<dbReference type="InterPro" id="IPR036013">
    <property type="entry name" value="Band_7/SPFH_dom_sf"/>
</dbReference>
<proteinExistence type="predicted"/>
<gene>
    <name evidence="5" type="primary">hflK_3</name>
    <name evidence="5" type="ORF">SMSP2_02309</name>
</gene>
<feature type="coiled-coil region" evidence="2">
    <location>
        <begin position="550"/>
        <end position="582"/>
    </location>
</feature>
<dbReference type="Gene3D" id="3.30.479.30">
    <property type="entry name" value="Band 7 domain"/>
    <property type="match status" value="1"/>
</dbReference>
<dbReference type="GO" id="GO:0006508">
    <property type="term" value="P:proteolysis"/>
    <property type="evidence" value="ECO:0007669"/>
    <property type="project" value="UniProtKB-KW"/>
</dbReference>
<reference evidence="6" key="1">
    <citation type="submission" date="2017-02" db="EMBL/GenBank/DDBJ databases">
        <title>Comparative genomics and description of representatives of a novel lineage of planctomycetes thriving in anoxic sediments.</title>
        <authorList>
            <person name="Spring S."/>
            <person name="Bunk B."/>
            <person name="Sproer C."/>
        </authorList>
    </citation>
    <scope>NUCLEOTIDE SEQUENCE [LARGE SCALE GENOMIC DNA]</scope>
    <source>
        <strain evidence="6">SM-Chi-D1</strain>
    </source>
</reference>
<feature type="domain" description="Band 7" evidence="4">
    <location>
        <begin position="305"/>
        <end position="519"/>
    </location>
</feature>
<dbReference type="SMART" id="SM00244">
    <property type="entry name" value="PHB"/>
    <property type="match status" value="1"/>
</dbReference>
<dbReference type="GO" id="GO:0008233">
    <property type="term" value="F:peptidase activity"/>
    <property type="evidence" value="ECO:0007669"/>
    <property type="project" value="UniProtKB-KW"/>
</dbReference>
<evidence type="ECO:0000313" key="6">
    <source>
        <dbReference type="Proteomes" id="UP000188181"/>
    </source>
</evidence>
<dbReference type="EMBL" id="CP019646">
    <property type="protein sequence ID" value="AQQ71930.1"/>
    <property type="molecule type" value="Genomic_DNA"/>
</dbReference>
<evidence type="ECO:0000259" key="4">
    <source>
        <dbReference type="SMART" id="SM00244"/>
    </source>
</evidence>
<dbReference type="Pfam" id="PF01145">
    <property type="entry name" value="Band_7"/>
    <property type="match status" value="1"/>
</dbReference>
<feature type="transmembrane region" description="Helical" evidence="3">
    <location>
        <begin position="213"/>
        <end position="234"/>
    </location>
</feature>
<feature type="transmembrane region" description="Helical" evidence="3">
    <location>
        <begin position="289"/>
        <end position="310"/>
    </location>
</feature>
<dbReference type="InterPro" id="IPR001107">
    <property type="entry name" value="Band_7"/>
</dbReference>
<dbReference type="RefSeq" id="WP_146684161.1">
    <property type="nucleotide sequence ID" value="NZ_CP019646.1"/>
</dbReference>
<evidence type="ECO:0000256" key="2">
    <source>
        <dbReference type="SAM" id="Coils"/>
    </source>
</evidence>
<dbReference type="OrthoDB" id="9812991at2"/>
<sequence>MKETYKRAAYLSSAAFILSLVFFVTLFIGSGISNYPVIRYLGWYGLSGSLIWLYLVILYYLKYLAEIEKLDYSMMAAESSSTIFQGSSERKAMFMVARNRLTVYEKWFTPGFSLLTAAMYIGFGLSTLKSSAGVLDEVQGKPLGPALLMVAVAFISFAFSRYATGTSATSASKALRGGGSNMLSFSLIAIVLAVMLALKFFQYDMPIRIGTRVVPYIMLLIGGEIVVSQIFDIYRPRFAGQYHMPAFDSRLLSTINEPGGILHTAAHTIDYQFGFKVSQTWFYKLLEKAILPLVLFMMLAMYLLSCFVVVNPGQQAVIEYFGSFERGKLAEPGLTLKLPWPIEKAYIYNTDRIQQIHVGYQEKDEGQDSNEISRKPLLWGEKHYEYEYRLLVSTDRVEDSDEGVVPVSIVIAAVPIQYRIKDLQAYVYNHNNPVGLLESICYRELVRYGANARVETEAFGDEVKTNSLLGAGRGEAARSLKKSIQKYSDEIGLGVEIVMVGLQGVHPPLEVAKEYEQVIGSIQKRQAIILDALAMENKIMTELGGGINQVNRLYEMAEEYQAKKSTADRQELEKMALELDEAFTSASGEIFKDLSQARSYAYDKSETARAEGERFASQILAFREAPRIYLQQLRLQTLEETLQDIRKYVVVSDDQDSEVMIVDLQESLAPSLYDIEVPE</sequence>
<keyword evidence="2" id="KW-0175">Coiled coil</keyword>
<evidence type="ECO:0000256" key="1">
    <source>
        <dbReference type="ARBA" id="ARBA00004167"/>
    </source>
</evidence>
<keyword evidence="3" id="KW-1133">Transmembrane helix</keyword>
<dbReference type="AlphaFoldDB" id="A0A1Q2MGW8"/>
<evidence type="ECO:0000313" key="5">
    <source>
        <dbReference type="EMBL" id="AQQ71930.1"/>
    </source>
</evidence>
<comment type="subcellular location">
    <subcellularLocation>
        <location evidence="1">Membrane</location>
        <topology evidence="1">Single-pass membrane protein</topology>
    </subcellularLocation>
</comment>
<feature type="transmembrane region" description="Helical" evidence="3">
    <location>
        <begin position="41"/>
        <end position="61"/>
    </location>
</feature>
<organism evidence="5 6">
    <name type="scientific">Limihaloglobus sulfuriphilus</name>
    <dbReference type="NCBI Taxonomy" id="1851148"/>
    <lineage>
        <taxon>Bacteria</taxon>
        <taxon>Pseudomonadati</taxon>
        <taxon>Planctomycetota</taxon>
        <taxon>Phycisphaerae</taxon>
        <taxon>Sedimentisphaerales</taxon>
        <taxon>Sedimentisphaeraceae</taxon>
        <taxon>Limihaloglobus</taxon>
    </lineage>
</organism>
<keyword evidence="5" id="KW-0378">Hydrolase</keyword>
<dbReference type="STRING" id="1851148.SMSP2_02309"/>
<feature type="transmembrane region" description="Helical" evidence="3">
    <location>
        <begin position="103"/>
        <end position="123"/>
    </location>
</feature>
<protein>
    <submittedName>
        <fullName evidence="5">Modulator of FtsH protease HflK</fullName>
    </submittedName>
</protein>
<name>A0A1Q2MGW8_9BACT</name>